<dbReference type="InterPro" id="IPR018105">
    <property type="entry name" value="Translational_control_tumour_p"/>
</dbReference>
<organism evidence="4 5">
    <name type="scientific">Hortaea werneckii</name>
    <name type="common">Black yeast</name>
    <name type="synonym">Cladosporium werneckii</name>
    <dbReference type="NCBI Taxonomy" id="91943"/>
    <lineage>
        <taxon>Eukaryota</taxon>
        <taxon>Fungi</taxon>
        <taxon>Dikarya</taxon>
        <taxon>Ascomycota</taxon>
        <taxon>Pezizomycotina</taxon>
        <taxon>Dothideomycetes</taxon>
        <taxon>Dothideomycetidae</taxon>
        <taxon>Mycosphaerellales</taxon>
        <taxon>Teratosphaeriaceae</taxon>
        <taxon>Hortaea</taxon>
    </lineage>
</organism>
<dbReference type="PRINTS" id="PR01653">
    <property type="entry name" value="TCTPROTEIN"/>
</dbReference>
<dbReference type="Gene3D" id="2.170.150.10">
    <property type="entry name" value="Metal Binding Protein, Guanine Nucleotide Exchange Factor, Chain A"/>
    <property type="match status" value="1"/>
</dbReference>
<evidence type="ECO:0000256" key="1">
    <source>
        <dbReference type="ARBA" id="ARBA00014759"/>
    </source>
</evidence>
<dbReference type="GO" id="GO:0005737">
    <property type="term" value="C:cytoplasm"/>
    <property type="evidence" value="ECO:0007669"/>
    <property type="project" value="TreeGrafter"/>
</dbReference>
<evidence type="ECO:0000313" key="4">
    <source>
        <dbReference type="EMBL" id="RMX80334.1"/>
    </source>
</evidence>
<dbReference type="FunFam" id="2.170.150.10:FF:000002">
    <property type="entry name" value="Translationally-controlled tumor protein homolog"/>
    <property type="match status" value="1"/>
</dbReference>
<dbReference type="InterPro" id="IPR011323">
    <property type="entry name" value="Mss4/transl-control_tumour"/>
</dbReference>
<dbReference type="InterPro" id="IPR011057">
    <property type="entry name" value="Mss4-like_sf"/>
</dbReference>
<gene>
    <name evidence="4" type="ORF">D0867_16395</name>
</gene>
<dbReference type="Proteomes" id="UP000271337">
    <property type="component" value="Unassembled WGS sequence"/>
</dbReference>
<protein>
    <recommendedName>
        <fullName evidence="1">Translationally-controlled tumor protein homolog</fullName>
    </recommendedName>
</protein>
<dbReference type="PANTHER" id="PTHR11991">
    <property type="entry name" value="TRANSLATIONALLY CONTROLLED TUMOR PROTEIN-RELATED"/>
    <property type="match status" value="1"/>
</dbReference>
<dbReference type="AlphaFoldDB" id="A0A3M6WP44"/>
<sequence length="267" mass="29685">ELDDDLGARADEHLALAGLLGVVHRLQGIVEDGGLDHLGGVVWVDEILKARGLRLELLSSSQAQQCHRSYRTLGCMAMMIASQGYLKGISLGYKYGQTYLWQMDLITGDELISDSYNLKEVDGAVYEADCSKITVGGENVDIGANPSAEEADEGTDDNKQQVIDVVHSFRLNETSFDKKSYLSHLKTYMKEVKQKMKDNGAGDDQVTEFEKNAQAYAKKIIANFGDYEFLIGESMNPDGMVILLNYREDGMTPYVTLWKHGLKEQKV</sequence>
<dbReference type="SUPFAM" id="SSF51316">
    <property type="entry name" value="Mss4-like"/>
    <property type="match status" value="1"/>
</dbReference>
<feature type="domain" description="TCTP" evidence="3">
    <location>
        <begin position="99"/>
        <end position="267"/>
    </location>
</feature>
<dbReference type="GO" id="GO:0005509">
    <property type="term" value="F:calcium ion binding"/>
    <property type="evidence" value="ECO:0007669"/>
    <property type="project" value="TreeGrafter"/>
</dbReference>
<name>A0A3M6WP44_HORWE</name>
<dbReference type="InterPro" id="IPR034737">
    <property type="entry name" value="TCTP"/>
</dbReference>
<accession>A0A3M6WP44</accession>
<evidence type="ECO:0000256" key="2">
    <source>
        <dbReference type="PROSITE-ProRule" id="PRU01133"/>
    </source>
</evidence>
<proteinExistence type="inferred from homology"/>
<comment type="caution">
    <text evidence="4">The sequence shown here is derived from an EMBL/GenBank/DDBJ whole genome shotgun (WGS) entry which is preliminary data.</text>
</comment>
<dbReference type="EMBL" id="QWIL01004204">
    <property type="protein sequence ID" value="RMX80334.1"/>
    <property type="molecule type" value="Genomic_DNA"/>
</dbReference>
<comment type="similarity">
    <text evidence="2">Belongs to the TCTP family.</text>
</comment>
<evidence type="ECO:0000259" key="3">
    <source>
        <dbReference type="PROSITE" id="PS51797"/>
    </source>
</evidence>
<dbReference type="PANTHER" id="PTHR11991:SF0">
    <property type="entry name" value="TRANSLATIONALLY-CONTROLLED TUMOR PROTEIN"/>
    <property type="match status" value="1"/>
</dbReference>
<evidence type="ECO:0000313" key="5">
    <source>
        <dbReference type="Proteomes" id="UP000271337"/>
    </source>
</evidence>
<dbReference type="PROSITE" id="PS51797">
    <property type="entry name" value="TCTP_3"/>
    <property type="match status" value="1"/>
</dbReference>
<dbReference type="InterPro" id="IPR018103">
    <property type="entry name" value="Translation_control_tumour_CS"/>
</dbReference>
<dbReference type="PROSITE" id="PS01002">
    <property type="entry name" value="TCTP_1"/>
    <property type="match status" value="1"/>
</dbReference>
<dbReference type="OrthoDB" id="10248936at2759"/>
<feature type="non-terminal residue" evidence="4">
    <location>
        <position position="1"/>
    </location>
</feature>
<reference evidence="4 5" key="1">
    <citation type="journal article" date="2018" name="BMC Genomics">
        <title>Genomic evidence for intraspecific hybridization in a clonal and extremely halotolerant yeast.</title>
        <authorList>
            <person name="Gostincar C."/>
            <person name="Stajich J.E."/>
            <person name="Zupancic J."/>
            <person name="Zalar P."/>
            <person name="Gunde-Cimerman N."/>
        </authorList>
    </citation>
    <scope>NUCLEOTIDE SEQUENCE [LARGE SCALE GENOMIC DNA]</scope>
    <source>
        <strain evidence="4 5">EXF-6669</strain>
    </source>
</reference>
<dbReference type="Pfam" id="PF00838">
    <property type="entry name" value="TCTP"/>
    <property type="match status" value="1"/>
</dbReference>